<dbReference type="InterPro" id="IPR036661">
    <property type="entry name" value="Luciferase-like_sf"/>
</dbReference>
<accession>A0A381VCI1</accession>
<dbReference type="EMBL" id="UINC01008461">
    <property type="protein sequence ID" value="SVA38079.1"/>
    <property type="molecule type" value="Genomic_DNA"/>
</dbReference>
<feature type="region of interest" description="Disordered" evidence="3">
    <location>
        <begin position="352"/>
        <end position="374"/>
    </location>
</feature>
<evidence type="ECO:0000256" key="3">
    <source>
        <dbReference type="SAM" id="MobiDB-lite"/>
    </source>
</evidence>
<dbReference type="InterPro" id="IPR011251">
    <property type="entry name" value="Luciferase-like_dom"/>
</dbReference>
<gene>
    <name evidence="5" type="ORF">METZ01_LOCUS90933</name>
</gene>
<dbReference type="GO" id="GO:0004497">
    <property type="term" value="F:monooxygenase activity"/>
    <property type="evidence" value="ECO:0007669"/>
    <property type="project" value="UniProtKB-KW"/>
</dbReference>
<dbReference type="GO" id="GO:0016705">
    <property type="term" value="F:oxidoreductase activity, acting on paired donors, with incorporation or reduction of molecular oxygen"/>
    <property type="evidence" value="ECO:0007669"/>
    <property type="project" value="InterPro"/>
</dbReference>
<dbReference type="PANTHER" id="PTHR30137:SF8">
    <property type="entry name" value="BLR5498 PROTEIN"/>
    <property type="match status" value="1"/>
</dbReference>
<organism evidence="5">
    <name type="scientific">marine metagenome</name>
    <dbReference type="NCBI Taxonomy" id="408172"/>
    <lineage>
        <taxon>unclassified sequences</taxon>
        <taxon>metagenomes</taxon>
        <taxon>ecological metagenomes</taxon>
    </lineage>
</organism>
<reference evidence="5" key="1">
    <citation type="submission" date="2018-05" db="EMBL/GenBank/DDBJ databases">
        <authorList>
            <person name="Lanie J.A."/>
            <person name="Ng W.-L."/>
            <person name="Kazmierczak K.M."/>
            <person name="Andrzejewski T.M."/>
            <person name="Davidsen T.M."/>
            <person name="Wayne K.J."/>
            <person name="Tettelin H."/>
            <person name="Glass J.I."/>
            <person name="Rusch D."/>
            <person name="Podicherti R."/>
            <person name="Tsui H.-C.T."/>
            <person name="Winkler M.E."/>
        </authorList>
    </citation>
    <scope>NUCLEOTIDE SEQUENCE</scope>
</reference>
<dbReference type="InterPro" id="IPR050766">
    <property type="entry name" value="Bact_Lucif_Oxidored"/>
</dbReference>
<keyword evidence="2" id="KW-0503">Monooxygenase</keyword>
<dbReference type="GO" id="GO:0005829">
    <property type="term" value="C:cytosol"/>
    <property type="evidence" value="ECO:0007669"/>
    <property type="project" value="TreeGrafter"/>
</dbReference>
<feature type="domain" description="Luciferase-like" evidence="4">
    <location>
        <begin position="1"/>
        <end position="307"/>
    </location>
</feature>
<evidence type="ECO:0000256" key="2">
    <source>
        <dbReference type="ARBA" id="ARBA00023033"/>
    </source>
</evidence>
<evidence type="ECO:0000259" key="4">
    <source>
        <dbReference type="Pfam" id="PF00296"/>
    </source>
</evidence>
<dbReference type="SUPFAM" id="SSF51679">
    <property type="entry name" value="Bacterial luciferase-like"/>
    <property type="match status" value="1"/>
</dbReference>
<evidence type="ECO:0000256" key="1">
    <source>
        <dbReference type="ARBA" id="ARBA00023002"/>
    </source>
</evidence>
<dbReference type="AlphaFoldDB" id="A0A381VCI1"/>
<proteinExistence type="predicted"/>
<keyword evidence="1" id="KW-0560">Oxidoreductase</keyword>
<dbReference type="PANTHER" id="PTHR30137">
    <property type="entry name" value="LUCIFERASE-LIKE MONOOXYGENASE"/>
    <property type="match status" value="1"/>
</dbReference>
<name>A0A381VCI1_9ZZZZ</name>
<dbReference type="Gene3D" id="3.20.20.30">
    <property type="entry name" value="Luciferase-like domain"/>
    <property type="match status" value="1"/>
</dbReference>
<evidence type="ECO:0000313" key="5">
    <source>
        <dbReference type="EMBL" id="SVA38079.1"/>
    </source>
</evidence>
<dbReference type="Pfam" id="PF00296">
    <property type="entry name" value="Bac_luciferase"/>
    <property type="match status" value="1"/>
</dbReference>
<protein>
    <recommendedName>
        <fullName evidence="4">Luciferase-like domain-containing protein</fullName>
    </recommendedName>
</protein>
<sequence length="374" mass="42512">MKFGLFFEWPNPELREFKDIFSEGLEQIKLSERLGFDYVLIAEHHFSNYGFSPAPLLQALKIAENTETIKIGTAAIIVPEWQPLRAAEEIAVLDHLTEGRIFCGVGRGYQPYEMGGFGIDLEESRPRFQEGLEVMMKAWREHKDWTYDGEYIQVKEPITVFPKPYQKPNPPMWLAGSSEGSLKLAADEDILPLTSSMMGMEAVSQQFASYVRYRRGAGKSLDDLSMALQCMTHCAPTMKEALDQLPYIRWQTRSQKALTEKKVINGKTQGVPYEGEMPEELFLDRTYLGDPDYLIEKFKKANDAGITNISLWMMWGGIEHEKLMRSIKLMGEKVIPELRDLTPPKSVIDNALRSETTEAESGSFTVTGEKLKDS</sequence>